<reference evidence="2 3" key="1">
    <citation type="submission" date="2019-03" db="EMBL/GenBank/DDBJ databases">
        <title>Freshwater and sediment microbial communities from various areas in North America, analyzing microbe dynamics in response to fracking.</title>
        <authorList>
            <person name="Lamendella R."/>
        </authorList>
    </citation>
    <scope>NUCLEOTIDE SEQUENCE [LARGE SCALE GENOMIC DNA]</scope>
    <source>
        <strain evidence="2 3">6_TX</strain>
    </source>
</reference>
<evidence type="ECO:0000256" key="1">
    <source>
        <dbReference type="SAM" id="MobiDB-lite"/>
    </source>
</evidence>
<evidence type="ECO:0000313" key="3">
    <source>
        <dbReference type="Proteomes" id="UP000294489"/>
    </source>
</evidence>
<dbReference type="EMBL" id="SOEC01000008">
    <property type="protein sequence ID" value="TDX29091.1"/>
    <property type="molecule type" value="Genomic_DNA"/>
</dbReference>
<accession>A0A4R8FR96</accession>
<organism evidence="2 3">
    <name type="scientific">Modicisalibacter xianhensis</name>
    <dbReference type="NCBI Taxonomy" id="442341"/>
    <lineage>
        <taxon>Bacteria</taxon>
        <taxon>Pseudomonadati</taxon>
        <taxon>Pseudomonadota</taxon>
        <taxon>Gammaproteobacteria</taxon>
        <taxon>Oceanospirillales</taxon>
        <taxon>Halomonadaceae</taxon>
        <taxon>Modicisalibacter</taxon>
    </lineage>
</organism>
<dbReference type="RefSeq" id="WP_134017934.1">
    <property type="nucleotide sequence ID" value="NZ_SOEC01000008.1"/>
</dbReference>
<proteinExistence type="predicted"/>
<feature type="region of interest" description="Disordered" evidence="1">
    <location>
        <begin position="246"/>
        <end position="272"/>
    </location>
</feature>
<dbReference type="AlphaFoldDB" id="A0A4R8FR96"/>
<sequence>MAGILGAAIAGALSGGGRAVQWNAQSAIQQKRDAALKQLDHDLAMQRQDDSQQFTAQENQADRTFRRDERVAGQEFTSGENQLNRQHDTALVNIRESGADRRSNAQITASREAKSNDWQLVPLEGGGYAQYSPTRNEYRDANLPEGAKMTATSDLTERQKYQLDGIADRMKAIRKSASDVGRELTTEEKAEMGRLQGQYQSILGGGGGQTMLEKLLAGEGGTQAVSGDQAGNAATAQPDSVPGIIQRQRQAQQATQEANEAKREANDTRNAADAILDRIEKEKGGGAEGWLSRSVNQARGQGGVSDETLAEAQRVAEQLLALDQNPNLSADQKRWIAERIMQLQDAGVPININQ</sequence>
<dbReference type="OrthoDB" id="6182963at2"/>
<protein>
    <submittedName>
        <fullName evidence="2">Uncharacterized protein</fullName>
    </submittedName>
</protein>
<name>A0A4R8FR96_9GAMM</name>
<evidence type="ECO:0000313" key="2">
    <source>
        <dbReference type="EMBL" id="TDX29091.1"/>
    </source>
</evidence>
<gene>
    <name evidence="2" type="ORF">DFO67_108135</name>
</gene>
<feature type="region of interest" description="Disordered" evidence="1">
    <location>
        <begin position="47"/>
        <end position="67"/>
    </location>
</feature>
<dbReference type="Proteomes" id="UP000294489">
    <property type="component" value="Unassembled WGS sequence"/>
</dbReference>
<feature type="compositionally biased region" description="Low complexity" evidence="1">
    <location>
        <begin position="246"/>
        <end position="258"/>
    </location>
</feature>
<comment type="caution">
    <text evidence="2">The sequence shown here is derived from an EMBL/GenBank/DDBJ whole genome shotgun (WGS) entry which is preliminary data.</text>
</comment>